<dbReference type="KEGG" id="psym:J1N51_12045"/>
<dbReference type="Gene3D" id="3.40.50.10490">
    <property type="entry name" value="Glucose-6-phosphate isomerase like protein, domain 1"/>
    <property type="match status" value="1"/>
</dbReference>
<dbReference type="AlphaFoldDB" id="A0A975DA74"/>
<proteinExistence type="predicted"/>
<dbReference type="InterPro" id="IPR050099">
    <property type="entry name" value="SIS_GmhA/DiaA_subfam"/>
</dbReference>
<dbReference type="PANTHER" id="PTHR30390">
    <property type="entry name" value="SEDOHEPTULOSE 7-PHOSPHATE ISOMERASE / DNAA INITIATOR-ASSOCIATING FACTOR FOR REPLICATION INITIATION"/>
    <property type="match status" value="1"/>
</dbReference>
<protein>
    <submittedName>
        <fullName evidence="2">SIS domain-containing protein</fullName>
    </submittedName>
</protein>
<dbReference type="InterPro" id="IPR046348">
    <property type="entry name" value="SIS_dom_sf"/>
</dbReference>
<evidence type="ECO:0000313" key="2">
    <source>
        <dbReference type="EMBL" id="QTH63455.1"/>
    </source>
</evidence>
<dbReference type="CDD" id="cd05006">
    <property type="entry name" value="SIS_GmhA"/>
    <property type="match status" value="1"/>
</dbReference>
<dbReference type="SUPFAM" id="SSF53697">
    <property type="entry name" value="SIS domain"/>
    <property type="match status" value="1"/>
</dbReference>
<feature type="domain" description="SIS" evidence="1">
    <location>
        <begin position="35"/>
        <end position="194"/>
    </location>
</feature>
<dbReference type="PANTHER" id="PTHR30390:SF6">
    <property type="entry name" value="DNAA INITIATOR-ASSOCIATING PROTEIN DIAA"/>
    <property type="match status" value="1"/>
</dbReference>
<evidence type="ECO:0000259" key="1">
    <source>
        <dbReference type="PROSITE" id="PS51464"/>
    </source>
</evidence>
<keyword evidence="3" id="KW-1185">Reference proteome</keyword>
<dbReference type="InterPro" id="IPR001347">
    <property type="entry name" value="SIS_dom"/>
</dbReference>
<accession>A0A975DA74</accession>
<dbReference type="RefSeq" id="WP_208831511.1">
    <property type="nucleotide sequence ID" value="NZ_CP072110.1"/>
</dbReference>
<dbReference type="InterPro" id="IPR035461">
    <property type="entry name" value="GmhA/DiaA"/>
</dbReference>
<name>A0A975DA74_9GAMM</name>
<evidence type="ECO:0000313" key="3">
    <source>
        <dbReference type="Proteomes" id="UP000682739"/>
    </source>
</evidence>
<dbReference type="EMBL" id="CP072110">
    <property type="protein sequence ID" value="QTH63455.1"/>
    <property type="molecule type" value="Genomic_DNA"/>
</dbReference>
<dbReference type="Pfam" id="PF13580">
    <property type="entry name" value="SIS_2"/>
    <property type="match status" value="1"/>
</dbReference>
<dbReference type="Proteomes" id="UP000682739">
    <property type="component" value="Chromosome"/>
</dbReference>
<sequence>MNDNKIKQLYTSNIQNFIASGEQNADNLALSAALIAQTLLSGNKVLCCADSMAKMMSEHFAGILVNFYEIERPCLPAIALTDSVQHCSPDNIDSNSFHDRFARQIRAIGNEQDILVVFSLNNREPSIKAAVEAALTRDIKVVAFTSDDGGEIAGLLGDNDIEIRLPTNKPSRTLEIQLFTTHVLSELIDEVIFSM</sequence>
<dbReference type="GO" id="GO:1901135">
    <property type="term" value="P:carbohydrate derivative metabolic process"/>
    <property type="evidence" value="ECO:0007669"/>
    <property type="project" value="InterPro"/>
</dbReference>
<dbReference type="GO" id="GO:0097367">
    <property type="term" value="F:carbohydrate derivative binding"/>
    <property type="evidence" value="ECO:0007669"/>
    <property type="project" value="InterPro"/>
</dbReference>
<dbReference type="PROSITE" id="PS51464">
    <property type="entry name" value="SIS"/>
    <property type="match status" value="1"/>
</dbReference>
<reference evidence="2" key="1">
    <citation type="submission" date="2021-03" db="EMBL/GenBank/DDBJ databases">
        <title>Description of Psychrosphaera ytuae sp. nov. isolated from deep sea sediment of South China Sea.</title>
        <authorList>
            <person name="Zhang J."/>
            <person name="Xu X.-D."/>
        </authorList>
    </citation>
    <scope>NUCLEOTIDE SEQUENCE</scope>
    <source>
        <strain evidence="2">MTZ26</strain>
    </source>
</reference>
<organism evidence="2 3">
    <name type="scientific">Psychrosphaera ytuae</name>
    <dbReference type="NCBI Taxonomy" id="2820710"/>
    <lineage>
        <taxon>Bacteria</taxon>
        <taxon>Pseudomonadati</taxon>
        <taxon>Pseudomonadota</taxon>
        <taxon>Gammaproteobacteria</taxon>
        <taxon>Alteromonadales</taxon>
        <taxon>Pseudoalteromonadaceae</taxon>
        <taxon>Psychrosphaera</taxon>
    </lineage>
</organism>
<gene>
    <name evidence="2" type="ORF">J1N51_12045</name>
</gene>